<evidence type="ECO:0000313" key="4">
    <source>
        <dbReference type="Proteomes" id="UP001071110"/>
    </source>
</evidence>
<reference evidence="3" key="1">
    <citation type="submission" date="2022-08" db="EMBL/GenBank/DDBJ databases">
        <title>Corynebacterium sp. nov., isolated from clinical breast specimens.</title>
        <authorList>
            <person name="Zhang T."/>
        </authorList>
    </citation>
    <scope>NUCLEOTIDE SEQUENCE</scope>
    <source>
        <strain evidence="3">CCUG 57942</strain>
    </source>
</reference>
<proteinExistence type="predicted"/>
<feature type="compositionally biased region" description="Low complexity" evidence="1">
    <location>
        <begin position="25"/>
        <end position="40"/>
    </location>
</feature>
<dbReference type="RefSeq" id="WP_269027151.1">
    <property type="nucleotide sequence ID" value="NZ_BAABDP010000005.1"/>
</dbReference>
<dbReference type="PROSITE" id="PS51257">
    <property type="entry name" value="PROKAR_LIPOPROTEIN"/>
    <property type="match status" value="1"/>
</dbReference>
<dbReference type="AlphaFoldDB" id="A0A9Q4NQX6"/>
<protein>
    <recommendedName>
        <fullName evidence="5">Secreted protein</fullName>
    </recommendedName>
</protein>
<evidence type="ECO:0008006" key="5">
    <source>
        <dbReference type="Google" id="ProtNLM"/>
    </source>
</evidence>
<evidence type="ECO:0000256" key="1">
    <source>
        <dbReference type="SAM" id="MobiDB-lite"/>
    </source>
</evidence>
<comment type="caution">
    <text evidence="3">The sequence shown here is derived from an EMBL/GenBank/DDBJ whole genome shotgun (WGS) entry which is preliminary data.</text>
</comment>
<feature type="chain" id="PRO_5040452820" description="Secreted protein" evidence="2">
    <location>
        <begin position="20"/>
        <end position="344"/>
    </location>
</feature>
<keyword evidence="4" id="KW-1185">Reference proteome</keyword>
<organism evidence="3 4">
    <name type="scientific">Corynebacterium pilbarense</name>
    <dbReference type="NCBI Taxonomy" id="1288393"/>
    <lineage>
        <taxon>Bacteria</taxon>
        <taxon>Bacillati</taxon>
        <taxon>Actinomycetota</taxon>
        <taxon>Actinomycetes</taxon>
        <taxon>Mycobacteriales</taxon>
        <taxon>Corynebacteriaceae</taxon>
        <taxon>Corynebacterium</taxon>
    </lineage>
</organism>
<dbReference type="Proteomes" id="UP001071110">
    <property type="component" value="Unassembled WGS sequence"/>
</dbReference>
<sequence>MLKRTMTATIVAASLTLAACDGNIPDTPTTADAADASAEPAAPPADVPVPEAAPPADAPAADPVAPVADENTLPAPPPSSAVPNMRDAYAAALADPAQYFADQDGLDGTFTYDLIDVDGDAELELLLRAGKEGPAPVRVLQLFDGTLTATTDYLVDAAGTYPTVFTAGVQPGLTQYETDGTTLTATQFELHGNRLVKAFGPEETVVGNPLDDVTLIHWTPTTDTAQLAEMDQPDPLNVPREGTMKQVSDIPELNGQSYRVQFGTRDRGGRIPVTYPDLGCAGLLEPLHASAGEEIQDGFRENITEGTCDNGGTWHFSINDSRERATYNAPTGRYHAEGPLNRAG</sequence>
<feature type="compositionally biased region" description="Pro residues" evidence="1">
    <location>
        <begin position="41"/>
        <end position="57"/>
    </location>
</feature>
<accession>A0A9Q4NQX6</accession>
<dbReference type="EMBL" id="JANRML010000002">
    <property type="protein sequence ID" value="MCZ2220328.1"/>
    <property type="molecule type" value="Genomic_DNA"/>
</dbReference>
<evidence type="ECO:0000313" key="3">
    <source>
        <dbReference type="EMBL" id="MCZ2220328.1"/>
    </source>
</evidence>
<name>A0A9Q4NQX6_9CORY</name>
<evidence type="ECO:0000256" key="2">
    <source>
        <dbReference type="SAM" id="SignalP"/>
    </source>
</evidence>
<feature type="compositionally biased region" description="Low complexity" evidence="1">
    <location>
        <begin position="58"/>
        <end position="70"/>
    </location>
</feature>
<keyword evidence="2" id="KW-0732">Signal</keyword>
<feature type="signal peptide" evidence="2">
    <location>
        <begin position="1"/>
        <end position="19"/>
    </location>
</feature>
<feature type="region of interest" description="Disordered" evidence="1">
    <location>
        <begin position="21"/>
        <end position="79"/>
    </location>
</feature>
<gene>
    <name evidence="3" type="ORF">NUW87_02935</name>
</gene>